<dbReference type="AlphaFoldDB" id="A0A836IIF7"/>
<gene>
    <name evidence="2" type="ORF">JKF63_02323</name>
</gene>
<evidence type="ECO:0000256" key="1">
    <source>
        <dbReference type="SAM" id="MobiDB-lite"/>
    </source>
</evidence>
<dbReference type="Proteomes" id="UP000674318">
    <property type="component" value="Unassembled WGS sequence"/>
</dbReference>
<keyword evidence="3" id="KW-1185">Reference proteome</keyword>
<feature type="compositionally biased region" description="Low complexity" evidence="1">
    <location>
        <begin position="116"/>
        <end position="134"/>
    </location>
</feature>
<reference evidence="2 3" key="1">
    <citation type="submission" date="2021-02" db="EMBL/GenBank/DDBJ databases">
        <title>Porcisia hertigi Genome sequencing and assembly.</title>
        <authorList>
            <person name="Almutairi H."/>
            <person name="Gatherer D."/>
        </authorList>
    </citation>
    <scope>NUCLEOTIDE SEQUENCE [LARGE SCALE GENOMIC DNA]</scope>
    <source>
        <strain evidence="2 3">C119</strain>
    </source>
</reference>
<dbReference type="GeneID" id="94288440"/>
<comment type="caution">
    <text evidence="2">The sequence shown here is derived from an EMBL/GenBank/DDBJ whole genome shotgun (WGS) entry which is preliminary data.</text>
</comment>
<evidence type="ECO:0000313" key="2">
    <source>
        <dbReference type="EMBL" id="KAG5495268.1"/>
    </source>
</evidence>
<protein>
    <submittedName>
        <fullName evidence="2">Uncharacterized protein</fullName>
    </submittedName>
</protein>
<feature type="compositionally biased region" description="Polar residues" evidence="1">
    <location>
        <begin position="97"/>
        <end position="107"/>
    </location>
</feature>
<proteinExistence type="predicted"/>
<dbReference type="RefSeq" id="XP_067754520.1">
    <property type="nucleotide sequence ID" value="XM_067898363.1"/>
</dbReference>
<organism evidence="2 3">
    <name type="scientific">Porcisia hertigi</name>
    <dbReference type="NCBI Taxonomy" id="2761500"/>
    <lineage>
        <taxon>Eukaryota</taxon>
        <taxon>Discoba</taxon>
        <taxon>Euglenozoa</taxon>
        <taxon>Kinetoplastea</taxon>
        <taxon>Metakinetoplastina</taxon>
        <taxon>Trypanosomatida</taxon>
        <taxon>Trypanosomatidae</taxon>
        <taxon>Leishmaniinae</taxon>
        <taxon>Porcisia</taxon>
    </lineage>
</organism>
<dbReference type="OrthoDB" id="263782at2759"/>
<feature type="region of interest" description="Disordered" evidence="1">
    <location>
        <begin position="80"/>
        <end position="146"/>
    </location>
</feature>
<accession>A0A836IIF7</accession>
<sequence>MYYEGYDQGYGGNQTYAGDFGNSMYDCNYQPQQMVPSQGDAGYNAYEQGGAYQQLQQRMSGMVGGAGYAHVGGNVQAGYPESSGYAQDHGQQRVEGVSTNLKSSKSFTGPPPGVERQQSSMARSRSVASRSGRGSDTGMARHGSIFFSTRERDTQVAISTRGGMSALSLDEDESDLKQFYGDMAGRSEERHMDGLKAVRSYRGDIEDGEDIGKPRRVTNRRNVDGRSATGYGGINFKRKVAMRNGEQWGKIELRETPQHNGDHLYGVVQSGGRRPPINTPNMSMVPTVFQERSVMPQIYRKGDVNSYSNMSDAFAEAQTAQAE</sequence>
<dbReference type="KEGG" id="phet:94288440"/>
<name>A0A836IIF7_9TRYP</name>
<dbReference type="EMBL" id="JAFJZO010000033">
    <property type="protein sequence ID" value="KAG5495268.1"/>
    <property type="molecule type" value="Genomic_DNA"/>
</dbReference>
<evidence type="ECO:0000313" key="3">
    <source>
        <dbReference type="Proteomes" id="UP000674318"/>
    </source>
</evidence>